<feature type="domain" description="Prokaryotic-type class I peptide chain release factors" evidence="4">
    <location>
        <begin position="133"/>
        <end position="195"/>
    </location>
</feature>
<dbReference type="Pfam" id="PF00472">
    <property type="entry name" value="RF-1"/>
    <property type="match status" value="1"/>
</dbReference>
<dbReference type="InterPro" id="IPR050057">
    <property type="entry name" value="Prokaryotic/Mito_RF"/>
</dbReference>
<sequence length="230" mass="25920">MSNRFETTDDALINGGGDGDKPVENSGEVKEEKKELWEAYEDFEHVNPERGGKGGGKGGKERAKGSKTSAKAFEISVSFSKEKRKEEAQGRIMGVLQSFPRFKNAEEENRFFEGYCSWVRNCLENKKVAVNLESDCRFDFIRSHTKAGGQNVNKVASSVRVTHKPTNMVVRNEETRDQLRNKEAAERLLLEALRDHVADWYSYLALEEGALSPEIINSVSPDLILRFLGE</sequence>
<reference evidence="5 6" key="1">
    <citation type="journal article" date="2016" name="Nat. Commun.">
        <title>Thousands of microbial genomes shed light on interconnected biogeochemical processes in an aquifer system.</title>
        <authorList>
            <person name="Anantharaman K."/>
            <person name="Brown C.T."/>
            <person name="Hug L.A."/>
            <person name="Sharon I."/>
            <person name="Castelle C.J."/>
            <person name="Probst A.J."/>
            <person name="Thomas B.C."/>
            <person name="Singh A."/>
            <person name="Wilkins M.J."/>
            <person name="Karaoz U."/>
            <person name="Brodie E.L."/>
            <person name="Williams K.H."/>
            <person name="Hubbard S.S."/>
            <person name="Banfield J.F."/>
        </authorList>
    </citation>
    <scope>NUCLEOTIDE SEQUENCE [LARGE SCALE GENOMIC DNA]</scope>
</reference>
<dbReference type="EMBL" id="MEVI01000001">
    <property type="protein sequence ID" value="OGC55694.1"/>
    <property type="molecule type" value="Genomic_DNA"/>
</dbReference>
<feature type="region of interest" description="Disordered" evidence="3">
    <location>
        <begin position="1"/>
        <end position="67"/>
    </location>
</feature>
<dbReference type="PANTHER" id="PTHR43804">
    <property type="entry name" value="LD18447P"/>
    <property type="match status" value="1"/>
</dbReference>
<evidence type="ECO:0000256" key="3">
    <source>
        <dbReference type="SAM" id="MobiDB-lite"/>
    </source>
</evidence>
<proteinExistence type="inferred from homology"/>
<comment type="caution">
    <text evidence="5">The sequence shown here is derived from an EMBL/GenBank/DDBJ whole genome shotgun (WGS) entry which is preliminary data.</text>
</comment>
<dbReference type="SUPFAM" id="SSF75620">
    <property type="entry name" value="Release factor"/>
    <property type="match status" value="1"/>
</dbReference>
<organism evidence="5 6">
    <name type="scientific">candidate division WWE3 bacterium RIFCSPLOWO2_01_FULL_41_18</name>
    <dbReference type="NCBI Taxonomy" id="1802625"/>
    <lineage>
        <taxon>Bacteria</taxon>
        <taxon>Katanobacteria</taxon>
    </lineage>
</organism>
<evidence type="ECO:0000313" key="6">
    <source>
        <dbReference type="Proteomes" id="UP000176504"/>
    </source>
</evidence>
<comment type="similarity">
    <text evidence="1">Belongs to the prokaryotic/mitochondrial release factor family.</text>
</comment>
<evidence type="ECO:0000256" key="2">
    <source>
        <dbReference type="ARBA" id="ARBA00022481"/>
    </source>
</evidence>
<dbReference type="Proteomes" id="UP000176504">
    <property type="component" value="Unassembled WGS sequence"/>
</dbReference>
<dbReference type="Gene3D" id="3.30.160.20">
    <property type="match status" value="1"/>
</dbReference>
<name>A0A1F4VEV9_UNCKA</name>
<protein>
    <recommendedName>
        <fullName evidence="4">Prokaryotic-type class I peptide chain release factors domain-containing protein</fullName>
    </recommendedName>
</protein>
<dbReference type="InterPro" id="IPR045853">
    <property type="entry name" value="Pep_chain_release_fac_I_sf"/>
</dbReference>
<dbReference type="PANTHER" id="PTHR43804:SF7">
    <property type="entry name" value="LD18447P"/>
    <property type="match status" value="1"/>
</dbReference>
<keyword evidence="2" id="KW-0488">Methylation</keyword>
<evidence type="ECO:0000313" key="5">
    <source>
        <dbReference type="EMBL" id="OGC55694.1"/>
    </source>
</evidence>
<dbReference type="GO" id="GO:0003747">
    <property type="term" value="F:translation release factor activity"/>
    <property type="evidence" value="ECO:0007669"/>
    <property type="project" value="InterPro"/>
</dbReference>
<gene>
    <name evidence="5" type="ORF">A3A78_01480</name>
</gene>
<evidence type="ECO:0000259" key="4">
    <source>
        <dbReference type="Pfam" id="PF00472"/>
    </source>
</evidence>
<accession>A0A1F4VEV9</accession>
<dbReference type="AlphaFoldDB" id="A0A1F4VEV9"/>
<dbReference type="InterPro" id="IPR000352">
    <property type="entry name" value="Pep_chain_release_fac_I"/>
</dbReference>
<evidence type="ECO:0000256" key="1">
    <source>
        <dbReference type="ARBA" id="ARBA00010835"/>
    </source>
</evidence>
<feature type="compositionally biased region" description="Basic and acidic residues" evidence="3">
    <location>
        <begin position="18"/>
        <end position="64"/>
    </location>
</feature>